<accession>A0A947GK31</accession>
<reference evidence="1" key="2">
    <citation type="journal article" date="2021" name="Mar. Drugs">
        <title>Genome Reduction and Secondary Metabolism of the Marine Sponge-Associated Cyanobacterium Leptothoe.</title>
        <authorList>
            <person name="Konstantinou D."/>
            <person name="Popin R.V."/>
            <person name="Fewer D.P."/>
            <person name="Sivonen K."/>
            <person name="Gkelis S."/>
        </authorList>
    </citation>
    <scope>NUCLEOTIDE SEQUENCE</scope>
    <source>
        <strain evidence="1">TAU-MAC 1115</strain>
    </source>
</reference>
<gene>
    <name evidence="1" type="ORF">IXB50_19000</name>
</gene>
<name>A0A947GK31_9CYAN</name>
<dbReference type="AlphaFoldDB" id="A0A947GK31"/>
<comment type="caution">
    <text evidence="1">The sequence shown here is derived from an EMBL/GenBank/DDBJ whole genome shotgun (WGS) entry which is preliminary data.</text>
</comment>
<proteinExistence type="predicted"/>
<dbReference type="Proteomes" id="UP000717364">
    <property type="component" value="Unassembled WGS sequence"/>
</dbReference>
<reference evidence="1" key="1">
    <citation type="submission" date="2020-11" db="EMBL/GenBank/DDBJ databases">
        <authorList>
            <person name="Konstantinou D."/>
            <person name="Gkelis S."/>
            <person name="Popin R."/>
            <person name="Fewer D."/>
            <person name="Sivonen K."/>
        </authorList>
    </citation>
    <scope>NUCLEOTIDE SEQUENCE</scope>
    <source>
        <strain evidence="1">TAU-MAC 1115</strain>
    </source>
</reference>
<organism evidence="1 2">
    <name type="scientific">Leptothoe spongobia TAU-MAC 1115</name>
    <dbReference type="NCBI Taxonomy" id="1967444"/>
    <lineage>
        <taxon>Bacteria</taxon>
        <taxon>Bacillati</taxon>
        <taxon>Cyanobacteriota</taxon>
        <taxon>Cyanophyceae</taxon>
        <taxon>Nodosilineales</taxon>
        <taxon>Cymatolegaceae</taxon>
        <taxon>Leptothoe</taxon>
        <taxon>Leptothoe spongobia</taxon>
    </lineage>
</organism>
<sequence>MKLQDLKTVTYETWSFLHELEDAVLQPDNFKAEIRQYGDLRCKLTWEKAYVALEAATLEYPALENWQMVQMCFCRPDRAELIDYNDQVLGAFLQFPDGLERIQNGLEWLYYRPSELNDQQDARQLVQRLTDLHKVQTIALIG</sequence>
<keyword evidence="2" id="KW-1185">Reference proteome</keyword>
<dbReference type="RefSeq" id="WP_215610579.1">
    <property type="nucleotide sequence ID" value="NZ_JADOES010000049.1"/>
</dbReference>
<dbReference type="EMBL" id="JADOES010000049">
    <property type="protein sequence ID" value="MBT9317515.1"/>
    <property type="molecule type" value="Genomic_DNA"/>
</dbReference>
<protein>
    <submittedName>
        <fullName evidence="1">Uncharacterized protein</fullName>
    </submittedName>
</protein>
<evidence type="ECO:0000313" key="1">
    <source>
        <dbReference type="EMBL" id="MBT9317515.1"/>
    </source>
</evidence>
<evidence type="ECO:0000313" key="2">
    <source>
        <dbReference type="Proteomes" id="UP000717364"/>
    </source>
</evidence>